<evidence type="ECO:0000313" key="1">
    <source>
        <dbReference type="EMBL" id="JAA92048.1"/>
    </source>
</evidence>
<dbReference type="AlphaFoldDB" id="S4PP08"/>
<organism evidence="1">
    <name type="scientific">Pararge aegeria</name>
    <name type="common">speckled wood butterfly</name>
    <dbReference type="NCBI Taxonomy" id="116150"/>
    <lineage>
        <taxon>Eukaryota</taxon>
        <taxon>Metazoa</taxon>
        <taxon>Ecdysozoa</taxon>
        <taxon>Arthropoda</taxon>
        <taxon>Hexapoda</taxon>
        <taxon>Insecta</taxon>
        <taxon>Pterygota</taxon>
        <taxon>Neoptera</taxon>
        <taxon>Endopterygota</taxon>
        <taxon>Lepidoptera</taxon>
        <taxon>Glossata</taxon>
        <taxon>Ditrysia</taxon>
        <taxon>Papilionoidea</taxon>
        <taxon>Nymphalidae</taxon>
        <taxon>Satyrinae</taxon>
        <taxon>Satyrini</taxon>
        <taxon>Parargina</taxon>
        <taxon>Pararge</taxon>
    </lineage>
</organism>
<proteinExistence type="predicted"/>
<sequence>MFVDLHLKYDSRLPRGRHAFLSIEIALRASVTPSADIAAREAVCGQLTRKSSSSLTPSFSRVTSCNCFLILFQIQRF</sequence>
<reference evidence="1" key="2">
    <citation type="submission" date="2013-05" db="EMBL/GenBank/DDBJ databases">
        <authorList>
            <person name="Carter J.-M."/>
            <person name="Baker S.C."/>
            <person name="Pink R."/>
            <person name="Carter D.R.F."/>
            <person name="Collins A."/>
            <person name="Tomlin J."/>
            <person name="Gibbs M."/>
            <person name="Breuker C.J."/>
        </authorList>
    </citation>
    <scope>NUCLEOTIDE SEQUENCE</scope>
    <source>
        <tissue evidence="1">Ovary</tissue>
    </source>
</reference>
<accession>S4PP08</accession>
<reference evidence="1" key="1">
    <citation type="journal article" date="2013" name="BMC Genomics">
        <title>Unscrambling butterfly oogenesis.</title>
        <authorList>
            <person name="Carter J.M."/>
            <person name="Baker S.C."/>
            <person name="Pink R."/>
            <person name="Carter D.R."/>
            <person name="Collins A."/>
            <person name="Tomlin J."/>
            <person name="Gibbs M."/>
            <person name="Breuker C.J."/>
        </authorList>
    </citation>
    <scope>NUCLEOTIDE SEQUENCE</scope>
    <source>
        <tissue evidence="1">Ovary</tissue>
    </source>
</reference>
<dbReference type="EMBL" id="GAIX01000512">
    <property type="protein sequence ID" value="JAA92048.1"/>
    <property type="molecule type" value="Transcribed_RNA"/>
</dbReference>
<protein>
    <submittedName>
        <fullName evidence="1">Uncharacterized protein</fullName>
    </submittedName>
</protein>
<name>S4PP08_9NEOP</name>